<organism evidence="2 3">
    <name type="scientific">Vicia faba</name>
    <name type="common">Broad bean</name>
    <name type="synonym">Faba vulgaris</name>
    <dbReference type="NCBI Taxonomy" id="3906"/>
    <lineage>
        <taxon>Eukaryota</taxon>
        <taxon>Viridiplantae</taxon>
        <taxon>Streptophyta</taxon>
        <taxon>Embryophyta</taxon>
        <taxon>Tracheophyta</taxon>
        <taxon>Spermatophyta</taxon>
        <taxon>Magnoliopsida</taxon>
        <taxon>eudicotyledons</taxon>
        <taxon>Gunneridae</taxon>
        <taxon>Pentapetalae</taxon>
        <taxon>rosids</taxon>
        <taxon>fabids</taxon>
        <taxon>Fabales</taxon>
        <taxon>Fabaceae</taxon>
        <taxon>Papilionoideae</taxon>
        <taxon>50 kb inversion clade</taxon>
        <taxon>NPAAA clade</taxon>
        <taxon>Hologalegina</taxon>
        <taxon>IRL clade</taxon>
        <taxon>Fabeae</taxon>
        <taxon>Vicia</taxon>
    </lineage>
</organism>
<keyword evidence="3" id="KW-1185">Reference proteome</keyword>
<feature type="region of interest" description="Disordered" evidence="1">
    <location>
        <begin position="136"/>
        <end position="157"/>
    </location>
</feature>
<evidence type="ECO:0000313" key="2">
    <source>
        <dbReference type="EMBL" id="CAI8589061.1"/>
    </source>
</evidence>
<protein>
    <submittedName>
        <fullName evidence="2">Uncharacterized protein</fullName>
    </submittedName>
</protein>
<proteinExistence type="predicted"/>
<dbReference type="EMBL" id="OX451736">
    <property type="protein sequence ID" value="CAI8589061.1"/>
    <property type="molecule type" value="Genomic_DNA"/>
</dbReference>
<dbReference type="AlphaFoldDB" id="A0AAV0YSH4"/>
<evidence type="ECO:0000256" key="1">
    <source>
        <dbReference type="SAM" id="MobiDB-lite"/>
    </source>
</evidence>
<feature type="compositionally biased region" description="Low complexity" evidence="1">
    <location>
        <begin position="138"/>
        <end position="150"/>
    </location>
</feature>
<reference evidence="2 3" key="1">
    <citation type="submission" date="2023-01" db="EMBL/GenBank/DDBJ databases">
        <authorList>
            <person name="Kreplak J."/>
        </authorList>
    </citation>
    <scope>NUCLEOTIDE SEQUENCE [LARGE SCALE GENOMIC DNA]</scope>
</reference>
<feature type="compositionally biased region" description="Basic and acidic residues" evidence="1">
    <location>
        <begin position="349"/>
        <end position="358"/>
    </location>
</feature>
<dbReference type="Proteomes" id="UP001157006">
    <property type="component" value="Chromosome 1L"/>
</dbReference>
<gene>
    <name evidence="2" type="ORF">VFH_I376600</name>
</gene>
<sequence length="389" mass="42463">MKLSLKFHNTNENQQTQIMTAKLPITIFNNPLLSTITATGNSSSDFSFSLSTNFPTGPTFKLSYTPTTTQTSSLPFSLSLKSGLGLSGSTHHSPLVFSANLSLSTPSSSTPLLLPSFSLHFKPQFGHFSLHKTVLSDSNSNPNPNPNTNTKTVSDSNPLSVLPQIGKGFVPFQDGCSSGWQNLNLEPYGHRDDDNNNNVVAGSVVPDGKNSEKYGLSPCVAVMARTILPVTQGLLLKFRWGVNFPGNKSGLKIPYLTVNKIGLERMDEMKRDELKSENREGDLQMVKDVCLWAKGDLEKVEKENKEMKRVLDEMKMRVSSGEGKLSNPKKHLSGEGFQTQTRGNNNNNIDRKKNEKKQSNMAQNVVVVSDLESELEKAIKAAAAAAASS</sequence>
<evidence type="ECO:0000313" key="3">
    <source>
        <dbReference type="Proteomes" id="UP001157006"/>
    </source>
</evidence>
<dbReference type="PANTHER" id="PTHR34285">
    <property type="entry name" value="OS08G0510800 PROTEIN"/>
    <property type="match status" value="1"/>
</dbReference>
<accession>A0AAV0YSH4</accession>
<feature type="region of interest" description="Disordered" evidence="1">
    <location>
        <begin position="316"/>
        <end position="363"/>
    </location>
</feature>
<name>A0AAV0YSH4_VICFA</name>
<dbReference type="PANTHER" id="PTHR34285:SF6">
    <property type="entry name" value="TRANSMEMBRANE PROTEIN"/>
    <property type="match status" value="1"/>
</dbReference>